<feature type="domain" description="NADP-dependent oxidoreductase" evidence="2">
    <location>
        <begin position="5"/>
        <end position="90"/>
    </location>
</feature>
<dbReference type="PATRIC" id="fig|1035195.3.peg.905"/>
<sequence length="119" mass="13316">MTTPWAHDEDTTRDVIKRALELGINFIDTANVYSHGTSKEFIGRSLKNLGVPRDDVVLASKVYFNDGALSAEAIAREIDGSLTRLGTDYLEPSILITPPPLRTPWRHQIPWSRPGRYAP</sequence>
<dbReference type="GO" id="GO:0016491">
    <property type="term" value="F:oxidoreductase activity"/>
    <property type="evidence" value="ECO:0007669"/>
    <property type="project" value="UniProtKB-KW"/>
</dbReference>
<dbReference type="AlphaFoldDB" id="L1MI93"/>
<proteinExistence type="predicted"/>
<dbReference type="InterPro" id="IPR050523">
    <property type="entry name" value="AKR_Detox_Biosynth"/>
</dbReference>
<comment type="caution">
    <text evidence="3">The sequence shown here is derived from an EMBL/GenBank/DDBJ whole genome shotgun (WGS) entry which is preliminary data.</text>
</comment>
<gene>
    <name evidence="3" type="ORF">HMPREF9997_01018</name>
</gene>
<keyword evidence="1" id="KW-0560">Oxidoreductase</keyword>
<dbReference type="EMBL" id="AMEM01000016">
    <property type="protein sequence ID" value="EKX90952.1"/>
    <property type="molecule type" value="Genomic_DNA"/>
</dbReference>
<dbReference type="GO" id="GO:0005829">
    <property type="term" value="C:cytosol"/>
    <property type="evidence" value="ECO:0007669"/>
    <property type="project" value="TreeGrafter"/>
</dbReference>
<dbReference type="Gene3D" id="3.20.20.100">
    <property type="entry name" value="NADP-dependent oxidoreductase domain"/>
    <property type="match status" value="1"/>
</dbReference>
<keyword evidence="4" id="KW-1185">Reference proteome</keyword>
<organism evidence="3 4">
    <name type="scientific">Corynebacterium durum F0235</name>
    <dbReference type="NCBI Taxonomy" id="1035195"/>
    <lineage>
        <taxon>Bacteria</taxon>
        <taxon>Bacillati</taxon>
        <taxon>Actinomycetota</taxon>
        <taxon>Actinomycetes</taxon>
        <taxon>Mycobacteriales</taxon>
        <taxon>Corynebacteriaceae</taxon>
        <taxon>Corynebacterium</taxon>
    </lineage>
</organism>
<reference evidence="3 4" key="1">
    <citation type="submission" date="2012-05" db="EMBL/GenBank/DDBJ databases">
        <authorList>
            <person name="Weinstock G."/>
            <person name="Sodergren E."/>
            <person name="Lobos E.A."/>
            <person name="Fulton L."/>
            <person name="Fulton R."/>
            <person name="Courtney L."/>
            <person name="Fronick C."/>
            <person name="O'Laughlin M."/>
            <person name="Godfrey J."/>
            <person name="Wilson R.M."/>
            <person name="Miner T."/>
            <person name="Farmer C."/>
            <person name="Delehaunty K."/>
            <person name="Cordes M."/>
            <person name="Minx P."/>
            <person name="Tomlinson C."/>
            <person name="Chen J."/>
            <person name="Wollam A."/>
            <person name="Pepin K.H."/>
            <person name="Bhonagiri V."/>
            <person name="Zhang X."/>
            <person name="Suruliraj S."/>
            <person name="Warren W."/>
            <person name="Mitreva M."/>
            <person name="Mardis E.R."/>
            <person name="Wilson R.K."/>
        </authorList>
    </citation>
    <scope>NUCLEOTIDE SEQUENCE [LARGE SCALE GENOMIC DNA]</scope>
    <source>
        <strain evidence="3 4">F0235</strain>
    </source>
</reference>
<dbReference type="PANTHER" id="PTHR43364">
    <property type="entry name" value="NADH-SPECIFIC METHYLGLYOXAL REDUCTASE-RELATED"/>
    <property type="match status" value="1"/>
</dbReference>
<dbReference type="STRING" id="1035195.HMPREF9997_01018"/>
<protein>
    <recommendedName>
        <fullName evidence="2">NADP-dependent oxidoreductase domain-containing protein</fullName>
    </recommendedName>
</protein>
<dbReference type="InterPro" id="IPR023210">
    <property type="entry name" value="NADP_OxRdtase_dom"/>
</dbReference>
<dbReference type="SUPFAM" id="SSF51430">
    <property type="entry name" value="NAD(P)-linked oxidoreductase"/>
    <property type="match status" value="1"/>
</dbReference>
<evidence type="ECO:0000259" key="2">
    <source>
        <dbReference type="Pfam" id="PF00248"/>
    </source>
</evidence>
<evidence type="ECO:0000313" key="3">
    <source>
        <dbReference type="EMBL" id="EKX90952.1"/>
    </source>
</evidence>
<dbReference type="PANTHER" id="PTHR43364:SF4">
    <property type="entry name" value="NAD(P)-LINKED OXIDOREDUCTASE SUPERFAMILY PROTEIN"/>
    <property type="match status" value="1"/>
</dbReference>
<accession>L1MI93</accession>
<dbReference type="Pfam" id="PF00248">
    <property type="entry name" value="Aldo_ket_red"/>
    <property type="match status" value="1"/>
</dbReference>
<evidence type="ECO:0000313" key="4">
    <source>
        <dbReference type="Proteomes" id="UP000010445"/>
    </source>
</evidence>
<name>L1MI93_9CORY</name>
<dbReference type="eggNOG" id="COG0667">
    <property type="taxonomic scope" value="Bacteria"/>
</dbReference>
<dbReference type="InterPro" id="IPR036812">
    <property type="entry name" value="NAD(P)_OxRdtase_dom_sf"/>
</dbReference>
<dbReference type="HOGENOM" id="CLU_2057428_0_0_11"/>
<dbReference type="Proteomes" id="UP000010445">
    <property type="component" value="Unassembled WGS sequence"/>
</dbReference>
<evidence type="ECO:0000256" key="1">
    <source>
        <dbReference type="ARBA" id="ARBA00023002"/>
    </source>
</evidence>